<dbReference type="Pfam" id="PF02237">
    <property type="entry name" value="BPL_C"/>
    <property type="match status" value="1"/>
</dbReference>
<proteinExistence type="predicted"/>
<dbReference type="InterPro" id="IPR045864">
    <property type="entry name" value="aa-tRNA-synth_II/BPL/LPL"/>
</dbReference>
<dbReference type="InterPro" id="IPR003142">
    <property type="entry name" value="BPL_C"/>
</dbReference>
<evidence type="ECO:0000256" key="3">
    <source>
        <dbReference type="ARBA" id="ARBA00024227"/>
    </source>
</evidence>
<gene>
    <name evidence="5" type="ORF">Q7514_08175</name>
</gene>
<dbReference type="CDD" id="cd16442">
    <property type="entry name" value="BPL"/>
    <property type="match status" value="1"/>
</dbReference>
<evidence type="ECO:0000256" key="1">
    <source>
        <dbReference type="ARBA" id="ARBA00022598"/>
    </source>
</evidence>
<sequence>MPSNPELPNDPDTRSPLDVSRLRKVLVDGAGGSAGFYERLDVVEETGSTNADLLAEAASGDRRVLLAEFQSGGRGRHSRAWNGIPGAQVIVSVLLKLPGVALPDLGWLPLLTGIATVDAIHEVTGVPAELKWPNDVLVDGRKLAGILVEVASTAPVPTVVVGVGLNVTLTEDELPVPTATSLMLAGARELDRTRLAEVLLTSFGERIRQWERHGWDPTAAADAYRDRCSTIGRRVRAILPGDTELHGVAVNIDEQGRIVIAPDGDGEPVAVAAGDITHLRPV</sequence>
<name>A0ABU7L7J1_9NOCA</name>
<dbReference type="Pfam" id="PF03099">
    <property type="entry name" value="BPL_LplA_LipB"/>
    <property type="match status" value="1"/>
</dbReference>
<keyword evidence="1 5" id="KW-0436">Ligase</keyword>
<dbReference type="PANTHER" id="PTHR12835:SF5">
    <property type="entry name" value="BIOTIN--PROTEIN LIGASE"/>
    <property type="match status" value="1"/>
</dbReference>
<evidence type="ECO:0000256" key="2">
    <source>
        <dbReference type="ARBA" id="ARBA00023267"/>
    </source>
</evidence>
<dbReference type="PROSITE" id="PS51733">
    <property type="entry name" value="BPL_LPL_CATALYTIC"/>
    <property type="match status" value="1"/>
</dbReference>
<dbReference type="InterPro" id="IPR004408">
    <property type="entry name" value="Biotin_CoA_COase_ligase"/>
</dbReference>
<evidence type="ECO:0000259" key="4">
    <source>
        <dbReference type="PROSITE" id="PS51733"/>
    </source>
</evidence>
<evidence type="ECO:0000313" key="5">
    <source>
        <dbReference type="EMBL" id="MEE2057506.1"/>
    </source>
</evidence>
<dbReference type="GO" id="GO:0004077">
    <property type="term" value="F:biotin--[biotin carboxyl-carrier protein] ligase activity"/>
    <property type="evidence" value="ECO:0007669"/>
    <property type="project" value="UniProtKB-EC"/>
</dbReference>
<dbReference type="SUPFAM" id="SSF55681">
    <property type="entry name" value="Class II aaRS and biotin synthetases"/>
    <property type="match status" value="1"/>
</dbReference>
<accession>A0ABU7L7J1</accession>
<dbReference type="Gene3D" id="3.30.930.10">
    <property type="entry name" value="Bira Bifunctional Protein, Domain 2"/>
    <property type="match status" value="1"/>
</dbReference>
<protein>
    <recommendedName>
        <fullName evidence="3">biotin--[biotin carboxyl-carrier protein] ligase</fullName>
        <ecNumber evidence="3">6.3.4.15</ecNumber>
    </recommendedName>
</protein>
<feature type="domain" description="BPL/LPL catalytic" evidence="4">
    <location>
        <begin position="28"/>
        <end position="211"/>
    </location>
</feature>
<comment type="caution">
    <text evidence="5">The sequence shown here is derived from an EMBL/GenBank/DDBJ whole genome shotgun (WGS) entry which is preliminary data.</text>
</comment>
<dbReference type="Gene3D" id="2.30.30.100">
    <property type="match status" value="1"/>
</dbReference>
<dbReference type="NCBIfam" id="TIGR00121">
    <property type="entry name" value="birA_ligase"/>
    <property type="match status" value="1"/>
</dbReference>
<keyword evidence="6" id="KW-1185">Reference proteome</keyword>
<dbReference type="InterPro" id="IPR004143">
    <property type="entry name" value="BPL_LPL_catalytic"/>
</dbReference>
<reference evidence="5 6" key="1">
    <citation type="submission" date="2023-07" db="EMBL/GenBank/DDBJ databases">
        <authorList>
            <person name="Girao M."/>
            <person name="Carvalho M.F."/>
        </authorList>
    </citation>
    <scope>NUCLEOTIDE SEQUENCE [LARGE SCALE GENOMIC DNA]</scope>
    <source>
        <strain evidence="5 6">YIM65754</strain>
    </source>
</reference>
<organism evidence="5 6">
    <name type="scientific">Rhodococcus artemisiae</name>
    <dbReference type="NCBI Taxonomy" id="714159"/>
    <lineage>
        <taxon>Bacteria</taxon>
        <taxon>Bacillati</taxon>
        <taxon>Actinomycetota</taxon>
        <taxon>Actinomycetes</taxon>
        <taxon>Mycobacteriales</taxon>
        <taxon>Nocardiaceae</taxon>
        <taxon>Rhodococcus</taxon>
    </lineage>
</organism>
<dbReference type="Proteomes" id="UP001336020">
    <property type="component" value="Unassembled WGS sequence"/>
</dbReference>
<dbReference type="PANTHER" id="PTHR12835">
    <property type="entry name" value="BIOTIN PROTEIN LIGASE"/>
    <property type="match status" value="1"/>
</dbReference>
<dbReference type="EMBL" id="JAUTXY010000003">
    <property type="protein sequence ID" value="MEE2057506.1"/>
    <property type="molecule type" value="Genomic_DNA"/>
</dbReference>
<dbReference type="EC" id="6.3.4.15" evidence="3"/>
<keyword evidence="2" id="KW-0092">Biotin</keyword>
<evidence type="ECO:0000313" key="6">
    <source>
        <dbReference type="Proteomes" id="UP001336020"/>
    </source>
</evidence>
<dbReference type="RefSeq" id="WP_330132764.1">
    <property type="nucleotide sequence ID" value="NZ_JAUTXY010000003.1"/>
</dbReference>